<dbReference type="SMART" id="SM00812">
    <property type="entry name" value="Alpha_L_fucos"/>
    <property type="match status" value="1"/>
</dbReference>
<evidence type="ECO:0000256" key="3">
    <source>
        <dbReference type="ARBA" id="ARBA00022729"/>
    </source>
</evidence>
<organism evidence="8 9">
    <name type="scientific">Novosphingobium aureum</name>
    <dbReference type="NCBI Taxonomy" id="2792964"/>
    <lineage>
        <taxon>Bacteria</taxon>
        <taxon>Pseudomonadati</taxon>
        <taxon>Pseudomonadota</taxon>
        <taxon>Alphaproteobacteria</taxon>
        <taxon>Sphingomonadales</taxon>
        <taxon>Sphingomonadaceae</taxon>
        <taxon>Novosphingobium</taxon>
    </lineage>
</organism>
<feature type="chain" id="PRO_5037848447" description="alpha-L-fucosidase" evidence="6">
    <location>
        <begin position="31"/>
        <end position="560"/>
    </location>
</feature>
<reference evidence="8" key="1">
    <citation type="submission" date="2020-11" db="EMBL/GenBank/DDBJ databases">
        <title>Novosphingobium aureum sp. nov., a marine bacterium isolated from sediment of a salt flat.</title>
        <authorList>
            <person name="Yoo Y."/>
            <person name="Kim J.-J."/>
        </authorList>
    </citation>
    <scope>NUCLEOTIDE SEQUENCE</scope>
    <source>
        <strain evidence="8">YJ-S2-02</strain>
    </source>
</reference>
<evidence type="ECO:0000313" key="8">
    <source>
        <dbReference type="EMBL" id="MBH0114893.1"/>
    </source>
</evidence>
<comment type="similarity">
    <text evidence="1">Belongs to the glycosyl hydrolase 29 family.</text>
</comment>
<evidence type="ECO:0000256" key="2">
    <source>
        <dbReference type="ARBA" id="ARBA00012662"/>
    </source>
</evidence>
<protein>
    <recommendedName>
        <fullName evidence="2">alpha-L-fucosidase</fullName>
        <ecNumber evidence="2">3.2.1.51</ecNumber>
    </recommendedName>
</protein>
<name>A0A931MMC7_9SPHN</name>
<dbReference type="InterPro" id="IPR013780">
    <property type="entry name" value="Glyco_hydro_b"/>
</dbReference>
<dbReference type="InterPro" id="IPR057739">
    <property type="entry name" value="Glyco_hydro_29_N"/>
</dbReference>
<dbReference type="GO" id="GO:0004560">
    <property type="term" value="F:alpha-L-fucosidase activity"/>
    <property type="evidence" value="ECO:0007669"/>
    <property type="project" value="InterPro"/>
</dbReference>
<dbReference type="EC" id="3.2.1.51" evidence="2"/>
<dbReference type="InterPro" id="IPR017853">
    <property type="entry name" value="GH"/>
</dbReference>
<comment type="caution">
    <text evidence="8">The sequence shown here is derived from an EMBL/GenBank/DDBJ whole genome shotgun (WGS) entry which is preliminary data.</text>
</comment>
<dbReference type="Pfam" id="PF01120">
    <property type="entry name" value="Alpha_L_fucos"/>
    <property type="match status" value="1"/>
</dbReference>
<keyword evidence="4" id="KW-0378">Hydrolase</keyword>
<dbReference type="InterPro" id="IPR000933">
    <property type="entry name" value="Glyco_hydro_29"/>
</dbReference>
<evidence type="ECO:0000256" key="6">
    <source>
        <dbReference type="SAM" id="SignalP"/>
    </source>
</evidence>
<gene>
    <name evidence="8" type="ORF">I5E68_18250</name>
</gene>
<dbReference type="Gene3D" id="3.20.20.80">
    <property type="entry name" value="Glycosidases"/>
    <property type="match status" value="1"/>
</dbReference>
<keyword evidence="3 6" id="KW-0732">Signal</keyword>
<dbReference type="RefSeq" id="WP_197166832.1">
    <property type="nucleotide sequence ID" value="NZ_JADZGI010000004.1"/>
</dbReference>
<dbReference type="GO" id="GO:0016139">
    <property type="term" value="P:glycoside catabolic process"/>
    <property type="evidence" value="ECO:0007669"/>
    <property type="project" value="TreeGrafter"/>
</dbReference>
<dbReference type="Gene3D" id="2.60.40.1180">
    <property type="entry name" value="Golgi alpha-mannosidase II"/>
    <property type="match status" value="1"/>
</dbReference>
<dbReference type="PANTHER" id="PTHR10030:SF37">
    <property type="entry name" value="ALPHA-L-FUCOSIDASE-RELATED"/>
    <property type="match status" value="1"/>
</dbReference>
<dbReference type="SUPFAM" id="SSF51445">
    <property type="entry name" value="(Trans)glycosidases"/>
    <property type="match status" value="1"/>
</dbReference>
<evidence type="ECO:0000259" key="7">
    <source>
        <dbReference type="Pfam" id="PF01120"/>
    </source>
</evidence>
<feature type="signal peptide" evidence="6">
    <location>
        <begin position="1"/>
        <end position="30"/>
    </location>
</feature>
<dbReference type="GO" id="GO:0006004">
    <property type="term" value="P:fucose metabolic process"/>
    <property type="evidence" value="ECO:0007669"/>
    <property type="project" value="TreeGrafter"/>
</dbReference>
<proteinExistence type="inferred from homology"/>
<evidence type="ECO:0000256" key="1">
    <source>
        <dbReference type="ARBA" id="ARBA00007951"/>
    </source>
</evidence>
<keyword evidence="5" id="KW-0326">Glycosidase</keyword>
<dbReference type="AlphaFoldDB" id="A0A931MMC7"/>
<keyword evidence="9" id="KW-1185">Reference proteome</keyword>
<evidence type="ECO:0000256" key="4">
    <source>
        <dbReference type="ARBA" id="ARBA00022801"/>
    </source>
</evidence>
<dbReference type="PANTHER" id="PTHR10030">
    <property type="entry name" value="ALPHA-L-FUCOSIDASE"/>
    <property type="match status" value="1"/>
</dbReference>
<sequence length="560" mass="62780">MRQFTPDRRGFIAATLAGGLTGGVSSRALAAAGTMAPGAVSSGAIATGPVEPSWNSLVANYRYPDWFRDAKFGIWSHWGPQSVPEQGDWYGRFMYMQGHPMYEHHLRTYGHPADTGMMEVQNKWTADKWDPEALMDRFVKAGAKYFVSLACHHDNLDCYDSAHHDWNSLRVGPRRDVVGTWEKVARKAGLKFGVSNHTSHAWHWYQPAYAYDPEGPRKGERYDAYRLSKADGKGKWWEGLDPQALYTGRYAVAPDGIDTIEAMNEWHDKNDGQWVETIPPGGEDFAREWLLRQIDLVTKYKPDFCYMDNHELPFGQYGLAAAADYYNRSIEWHGKIDVVLTGKQLKPHARFGLVQDVERGFTDHLWDEPWQTDTCIGDWFYNRARFTDKSYVPAEAVVQRLADVVSKNGNLLLSVPQRGDGTIDAEEEKILDDLARWFAVNGDAVYGSRPWHIYGEGPTELQVGMQNEGGFKGFGPGDVRFTTKDGALYMFVLARPEGALSVRSLGHRAMARAGKGRIERATMLGGGEVAMRQTGDATAFDIPQGALFVPVIRLEGRGLV</sequence>
<evidence type="ECO:0000313" key="9">
    <source>
        <dbReference type="Proteomes" id="UP000617634"/>
    </source>
</evidence>
<feature type="domain" description="Glycoside hydrolase family 29 N-terminal" evidence="7">
    <location>
        <begin position="45"/>
        <end position="443"/>
    </location>
</feature>
<dbReference type="EMBL" id="JADZGI010000004">
    <property type="protein sequence ID" value="MBH0114893.1"/>
    <property type="molecule type" value="Genomic_DNA"/>
</dbReference>
<dbReference type="InterPro" id="IPR006311">
    <property type="entry name" value="TAT_signal"/>
</dbReference>
<accession>A0A931MMC7</accession>
<dbReference type="GO" id="GO:0005764">
    <property type="term" value="C:lysosome"/>
    <property type="evidence" value="ECO:0007669"/>
    <property type="project" value="TreeGrafter"/>
</dbReference>
<dbReference type="PROSITE" id="PS51318">
    <property type="entry name" value="TAT"/>
    <property type="match status" value="1"/>
</dbReference>
<evidence type="ECO:0000256" key="5">
    <source>
        <dbReference type="ARBA" id="ARBA00023295"/>
    </source>
</evidence>
<dbReference type="Proteomes" id="UP000617634">
    <property type="component" value="Unassembled WGS sequence"/>
</dbReference>